<dbReference type="InterPro" id="IPR007502">
    <property type="entry name" value="Helicase-assoc_dom"/>
</dbReference>
<dbReference type="CDD" id="cd18791">
    <property type="entry name" value="SF2_C_RHA"/>
    <property type="match status" value="1"/>
</dbReference>
<dbReference type="GO" id="GO:0005524">
    <property type="term" value="F:ATP binding"/>
    <property type="evidence" value="ECO:0007669"/>
    <property type="project" value="UniProtKB-KW"/>
</dbReference>
<dbReference type="InterPro" id="IPR048333">
    <property type="entry name" value="HA2_WH"/>
</dbReference>
<keyword evidence="11" id="KW-1185">Reference proteome</keyword>
<dbReference type="PROSITE" id="PS51194">
    <property type="entry name" value="HELICASE_CTER"/>
    <property type="match status" value="1"/>
</dbReference>
<feature type="region of interest" description="Disordered" evidence="7">
    <location>
        <begin position="1"/>
        <end position="32"/>
    </location>
</feature>
<dbReference type="InterPro" id="IPR014001">
    <property type="entry name" value="Helicase_ATP-bd"/>
</dbReference>
<dbReference type="Gene3D" id="3.40.50.300">
    <property type="entry name" value="P-loop containing nucleotide triphosphate hydrolases"/>
    <property type="match status" value="2"/>
</dbReference>
<dbReference type="Pfam" id="PF00271">
    <property type="entry name" value="Helicase_C"/>
    <property type="match status" value="1"/>
</dbReference>
<accession>A0AAJ0G5S2</accession>
<dbReference type="EMBL" id="JAWDJX010000039">
    <property type="protein sequence ID" value="KAK3049480.1"/>
    <property type="molecule type" value="Genomic_DNA"/>
</dbReference>
<dbReference type="Gene3D" id="1.20.120.1080">
    <property type="match status" value="1"/>
</dbReference>
<sequence length="733" mass="81259">MGRSQSDPPKSNDQTAISSKRKREDEAHRRDLDSKRKKLLVTRRQLPIWTHQKAIRAAVRDHDVLVLSGETGSGKSTQVPQFLLDMFRSSKIAVTQPRRVAAISLARRVADEVGTPCGSSSPASTVGYSVRFDQSTSPSTRIKFLTEGMLLQEMLRDPKMSQYNCIIVDEVHERSINVDLLLGFLKQLLAERRRGRNPLKVVVMSATADVETISNFFSKSAPQTNGHSTPVPGTDTEDNTAEASSAASWQGIADDEAGAPNDEVNASNDTKSSVNICHVEGRQHPVKTTYLPQPTEDVIDTALQRIFKIHCGEPMPGDVLVFMTGQETIQNLQKLLEELAENLTRDFPKLLVLPLFAALSQTAQQRIFEPAPPNTRKVILSTNIAETSVTVPGVRYVVDTGKAKIKKFRNQIGLDSLLVKPISQSSADQRKGRAGRESAGQCYRLYTEEGFMSFDRDNTPEILRCDLSEALLKMKARGVDDVLNFPFLTPPPREALEKALMQLLQLGALNEDGKISKIGLPVARLPLTPSLGRVIVEAATLDCLLEVIDIVACLSVENIFLNVDTEDARGKAQEARQQLFRRQGDHLTLLAAVQAYASETSDRRRWCDDHLISHRAMKGAMDVRKQLRAQCKQAKLLPEKAEVETENGPPYEAVSDNILKAFVRGFMNNIARLCPDGSYKTFIGNQTVAIHPSSVLFGRKVEAIMYNEFVYTSKAYARGVSAVQLRWLEEVIG</sequence>
<dbReference type="PANTHER" id="PTHR18934:SF118">
    <property type="entry name" value="ATP-DEPENDENT RNA HELICASE DHX33"/>
    <property type="match status" value="1"/>
</dbReference>
<proteinExistence type="predicted"/>
<comment type="caution">
    <text evidence="10">The sequence shown here is derived from an EMBL/GenBank/DDBJ whole genome shotgun (WGS) entry which is preliminary data.</text>
</comment>
<feature type="compositionally biased region" description="Polar residues" evidence="7">
    <location>
        <begin position="1"/>
        <end position="18"/>
    </location>
</feature>
<dbReference type="GO" id="GO:0003724">
    <property type="term" value="F:RNA helicase activity"/>
    <property type="evidence" value="ECO:0007669"/>
    <property type="project" value="UniProtKB-EC"/>
</dbReference>
<name>A0AAJ0G5S2_9PEZI</name>
<dbReference type="InterPro" id="IPR011545">
    <property type="entry name" value="DEAD/DEAH_box_helicase_dom"/>
</dbReference>
<dbReference type="EC" id="3.6.4.13" evidence="1"/>
<dbReference type="SMART" id="SM00487">
    <property type="entry name" value="DEXDc"/>
    <property type="match status" value="1"/>
</dbReference>
<feature type="domain" description="Helicase C-terminal" evidence="9">
    <location>
        <begin position="302"/>
        <end position="478"/>
    </location>
</feature>
<evidence type="ECO:0000259" key="8">
    <source>
        <dbReference type="PROSITE" id="PS51192"/>
    </source>
</evidence>
<feature type="domain" description="Helicase ATP-binding" evidence="8">
    <location>
        <begin position="56"/>
        <end position="226"/>
    </location>
</feature>
<dbReference type="GO" id="GO:0016787">
    <property type="term" value="F:hydrolase activity"/>
    <property type="evidence" value="ECO:0007669"/>
    <property type="project" value="UniProtKB-KW"/>
</dbReference>
<dbReference type="SMART" id="SM00490">
    <property type="entry name" value="HELICc"/>
    <property type="match status" value="1"/>
</dbReference>
<feature type="compositionally biased region" description="Polar residues" evidence="7">
    <location>
        <begin position="218"/>
        <end position="228"/>
    </location>
</feature>
<dbReference type="Pfam" id="PF07717">
    <property type="entry name" value="OB_NTP_bind"/>
    <property type="match status" value="1"/>
</dbReference>
<dbReference type="SMART" id="SM00847">
    <property type="entry name" value="HA2"/>
    <property type="match status" value="1"/>
</dbReference>
<dbReference type="PANTHER" id="PTHR18934">
    <property type="entry name" value="ATP-DEPENDENT RNA HELICASE"/>
    <property type="match status" value="1"/>
</dbReference>
<dbReference type="Proteomes" id="UP001271007">
    <property type="component" value="Unassembled WGS sequence"/>
</dbReference>
<feature type="compositionally biased region" description="Basic and acidic residues" evidence="7">
    <location>
        <begin position="22"/>
        <end position="32"/>
    </location>
</feature>
<dbReference type="Pfam" id="PF00270">
    <property type="entry name" value="DEAD"/>
    <property type="match status" value="1"/>
</dbReference>
<reference evidence="10" key="1">
    <citation type="submission" date="2023-04" db="EMBL/GenBank/DDBJ databases">
        <title>Black Yeasts Isolated from many extreme environments.</title>
        <authorList>
            <person name="Coleine C."/>
            <person name="Stajich J.E."/>
            <person name="Selbmann L."/>
        </authorList>
    </citation>
    <scope>NUCLEOTIDE SEQUENCE</scope>
    <source>
        <strain evidence="10">CCFEE 5312</strain>
    </source>
</reference>
<evidence type="ECO:0000256" key="5">
    <source>
        <dbReference type="ARBA" id="ARBA00022840"/>
    </source>
</evidence>
<evidence type="ECO:0000256" key="7">
    <source>
        <dbReference type="SAM" id="MobiDB-lite"/>
    </source>
</evidence>
<comment type="catalytic activity">
    <reaction evidence="6">
        <text>ATP + H2O = ADP + phosphate + H(+)</text>
        <dbReference type="Rhea" id="RHEA:13065"/>
        <dbReference type="ChEBI" id="CHEBI:15377"/>
        <dbReference type="ChEBI" id="CHEBI:15378"/>
        <dbReference type="ChEBI" id="CHEBI:30616"/>
        <dbReference type="ChEBI" id="CHEBI:43474"/>
        <dbReference type="ChEBI" id="CHEBI:456216"/>
        <dbReference type="EC" id="3.6.4.13"/>
    </reaction>
</comment>
<evidence type="ECO:0000313" key="11">
    <source>
        <dbReference type="Proteomes" id="UP001271007"/>
    </source>
</evidence>
<dbReference type="GO" id="GO:0003725">
    <property type="term" value="F:double-stranded RNA binding"/>
    <property type="evidence" value="ECO:0007669"/>
    <property type="project" value="TreeGrafter"/>
</dbReference>
<evidence type="ECO:0000259" key="9">
    <source>
        <dbReference type="PROSITE" id="PS51194"/>
    </source>
</evidence>
<organism evidence="10 11">
    <name type="scientific">Extremus antarcticus</name>
    <dbReference type="NCBI Taxonomy" id="702011"/>
    <lineage>
        <taxon>Eukaryota</taxon>
        <taxon>Fungi</taxon>
        <taxon>Dikarya</taxon>
        <taxon>Ascomycota</taxon>
        <taxon>Pezizomycotina</taxon>
        <taxon>Dothideomycetes</taxon>
        <taxon>Dothideomycetidae</taxon>
        <taxon>Mycosphaerellales</taxon>
        <taxon>Extremaceae</taxon>
        <taxon>Extremus</taxon>
    </lineage>
</organism>
<evidence type="ECO:0000256" key="2">
    <source>
        <dbReference type="ARBA" id="ARBA00022741"/>
    </source>
</evidence>
<dbReference type="AlphaFoldDB" id="A0AAJ0G5S2"/>
<keyword evidence="2" id="KW-0547">Nucleotide-binding</keyword>
<evidence type="ECO:0000256" key="3">
    <source>
        <dbReference type="ARBA" id="ARBA00022801"/>
    </source>
</evidence>
<feature type="region of interest" description="Disordered" evidence="7">
    <location>
        <begin position="218"/>
        <end position="249"/>
    </location>
</feature>
<keyword evidence="4" id="KW-0347">Helicase</keyword>
<dbReference type="FunFam" id="3.40.50.300:FF:000145">
    <property type="entry name" value="probable ATP-dependent RNA helicase DHX40"/>
    <property type="match status" value="1"/>
</dbReference>
<dbReference type="Pfam" id="PF04408">
    <property type="entry name" value="WHD_HA2"/>
    <property type="match status" value="1"/>
</dbReference>
<dbReference type="Pfam" id="PF21010">
    <property type="entry name" value="HA2_C"/>
    <property type="match status" value="1"/>
</dbReference>
<evidence type="ECO:0000256" key="1">
    <source>
        <dbReference type="ARBA" id="ARBA00012552"/>
    </source>
</evidence>
<dbReference type="CDD" id="cd17917">
    <property type="entry name" value="DEXHc_RHA-like"/>
    <property type="match status" value="1"/>
</dbReference>
<dbReference type="GO" id="GO:0005730">
    <property type="term" value="C:nucleolus"/>
    <property type="evidence" value="ECO:0007669"/>
    <property type="project" value="TreeGrafter"/>
</dbReference>
<dbReference type="InterPro" id="IPR027417">
    <property type="entry name" value="P-loop_NTPase"/>
</dbReference>
<gene>
    <name evidence="10" type="primary">prh1</name>
    <name evidence="10" type="ORF">LTR09_009147</name>
</gene>
<evidence type="ECO:0000256" key="6">
    <source>
        <dbReference type="ARBA" id="ARBA00047984"/>
    </source>
</evidence>
<dbReference type="InterPro" id="IPR011709">
    <property type="entry name" value="DEAD-box_helicase_OB_fold"/>
</dbReference>
<dbReference type="SUPFAM" id="SSF52540">
    <property type="entry name" value="P-loop containing nucleoside triphosphate hydrolases"/>
    <property type="match status" value="1"/>
</dbReference>
<protein>
    <recommendedName>
        <fullName evidence="1">RNA helicase</fullName>
        <ecNumber evidence="1">3.6.4.13</ecNumber>
    </recommendedName>
</protein>
<evidence type="ECO:0000256" key="4">
    <source>
        <dbReference type="ARBA" id="ARBA00022806"/>
    </source>
</evidence>
<dbReference type="GO" id="GO:0045943">
    <property type="term" value="P:positive regulation of transcription by RNA polymerase I"/>
    <property type="evidence" value="ECO:0007669"/>
    <property type="project" value="TreeGrafter"/>
</dbReference>
<evidence type="ECO:0000313" key="10">
    <source>
        <dbReference type="EMBL" id="KAK3049480.1"/>
    </source>
</evidence>
<keyword evidence="3 10" id="KW-0378">Hydrolase</keyword>
<dbReference type="InterPro" id="IPR001650">
    <property type="entry name" value="Helicase_C-like"/>
</dbReference>
<keyword evidence="5" id="KW-0067">ATP-binding</keyword>
<dbReference type="PROSITE" id="PS51192">
    <property type="entry name" value="HELICASE_ATP_BIND_1"/>
    <property type="match status" value="1"/>
</dbReference>